<evidence type="ECO:0000313" key="2">
    <source>
        <dbReference type="EMBL" id="KAJ7743692.1"/>
    </source>
</evidence>
<keyword evidence="3" id="KW-1185">Reference proteome</keyword>
<proteinExistence type="predicted"/>
<gene>
    <name evidence="2" type="ORF">DFH07DRAFT_964022</name>
</gene>
<dbReference type="AlphaFoldDB" id="A0AAD7N386"/>
<feature type="chain" id="PRO_5042048065" description="F-box domain-containing protein" evidence="1">
    <location>
        <begin position="18"/>
        <end position="190"/>
    </location>
</feature>
<evidence type="ECO:0000313" key="3">
    <source>
        <dbReference type="Proteomes" id="UP001215280"/>
    </source>
</evidence>
<sequence length="190" mass="21960">MIFPLLVMKIILPLLERLPLQRLAVSWKDIYSGSLPKLHDSCAKFTQLTHLEIRDWREPGDPWTGWSGIARFPRLTHLCFHDVETMMPLLGCALKFCPHLKVLVISCARRLHFDLAQRDLEISGTELTADARFVMFVWARYFYDDDWEAYARGSGEDFWVVADRHVAKRQAGETTVSPEYFICPTDENGS</sequence>
<dbReference type="EMBL" id="JARJLG010000111">
    <property type="protein sequence ID" value="KAJ7743692.1"/>
    <property type="molecule type" value="Genomic_DNA"/>
</dbReference>
<dbReference type="Gene3D" id="3.80.10.10">
    <property type="entry name" value="Ribonuclease Inhibitor"/>
    <property type="match status" value="1"/>
</dbReference>
<feature type="signal peptide" evidence="1">
    <location>
        <begin position="1"/>
        <end position="17"/>
    </location>
</feature>
<dbReference type="SUPFAM" id="SSF52047">
    <property type="entry name" value="RNI-like"/>
    <property type="match status" value="1"/>
</dbReference>
<comment type="caution">
    <text evidence="2">The sequence shown here is derived from an EMBL/GenBank/DDBJ whole genome shotgun (WGS) entry which is preliminary data.</text>
</comment>
<accession>A0AAD7N386</accession>
<name>A0AAD7N386_9AGAR</name>
<keyword evidence="1" id="KW-0732">Signal</keyword>
<protein>
    <recommendedName>
        <fullName evidence="4">F-box domain-containing protein</fullName>
    </recommendedName>
</protein>
<dbReference type="Proteomes" id="UP001215280">
    <property type="component" value="Unassembled WGS sequence"/>
</dbReference>
<organism evidence="2 3">
    <name type="scientific">Mycena maculata</name>
    <dbReference type="NCBI Taxonomy" id="230809"/>
    <lineage>
        <taxon>Eukaryota</taxon>
        <taxon>Fungi</taxon>
        <taxon>Dikarya</taxon>
        <taxon>Basidiomycota</taxon>
        <taxon>Agaricomycotina</taxon>
        <taxon>Agaricomycetes</taxon>
        <taxon>Agaricomycetidae</taxon>
        <taxon>Agaricales</taxon>
        <taxon>Marasmiineae</taxon>
        <taxon>Mycenaceae</taxon>
        <taxon>Mycena</taxon>
    </lineage>
</organism>
<evidence type="ECO:0000256" key="1">
    <source>
        <dbReference type="SAM" id="SignalP"/>
    </source>
</evidence>
<dbReference type="InterPro" id="IPR032675">
    <property type="entry name" value="LRR_dom_sf"/>
</dbReference>
<evidence type="ECO:0008006" key="4">
    <source>
        <dbReference type="Google" id="ProtNLM"/>
    </source>
</evidence>
<reference evidence="2" key="1">
    <citation type="submission" date="2023-03" db="EMBL/GenBank/DDBJ databases">
        <title>Massive genome expansion in bonnet fungi (Mycena s.s.) driven by repeated elements and novel gene families across ecological guilds.</title>
        <authorList>
            <consortium name="Lawrence Berkeley National Laboratory"/>
            <person name="Harder C.B."/>
            <person name="Miyauchi S."/>
            <person name="Viragh M."/>
            <person name="Kuo A."/>
            <person name="Thoen E."/>
            <person name="Andreopoulos B."/>
            <person name="Lu D."/>
            <person name="Skrede I."/>
            <person name="Drula E."/>
            <person name="Henrissat B."/>
            <person name="Morin E."/>
            <person name="Kohler A."/>
            <person name="Barry K."/>
            <person name="LaButti K."/>
            <person name="Morin E."/>
            <person name="Salamov A."/>
            <person name="Lipzen A."/>
            <person name="Mereny Z."/>
            <person name="Hegedus B."/>
            <person name="Baldrian P."/>
            <person name="Stursova M."/>
            <person name="Weitz H."/>
            <person name="Taylor A."/>
            <person name="Grigoriev I.V."/>
            <person name="Nagy L.G."/>
            <person name="Martin F."/>
            <person name="Kauserud H."/>
        </authorList>
    </citation>
    <scope>NUCLEOTIDE SEQUENCE</scope>
    <source>
        <strain evidence="2">CBHHK188m</strain>
    </source>
</reference>